<dbReference type="EMBL" id="CP098611">
    <property type="protein sequence ID" value="USR90168.1"/>
    <property type="molecule type" value="Genomic_DNA"/>
</dbReference>
<protein>
    <submittedName>
        <fullName evidence="1">Uncharacterized protein</fullName>
    </submittedName>
</protein>
<name>A0ABY5APT4_9CYAN</name>
<gene>
    <name evidence="1" type="ORF">NEA10_15125</name>
</gene>
<keyword evidence="2" id="KW-1185">Reference proteome</keyword>
<sequence length="367" mass="40880">MVVDFLPPETLLAQLIELRKAVMRDAASYFEHWRPLIRRTSFRTAAWNLAYYRALQRRDIQKLERALMPWGLSSLNSGISSVLPHLDGTIASLGAVCRINPTLLPQHPSPRAFFRGERLLKRHTHELFGDRHHSHHWIISYPDSPLEPQWFDQLQRQGASALRLDMRDHIDQAQAAIAQLTQLSSPASSRSPKPWKLWLTLDPEDLEGDRLSAKAHLNGHTTPAPQLIQVLDAADIIELKQPTEPKLLDSLHYAIQRQLGPDQPCPSIIVSLDPDIDIEQLPELIVRGAGRYPFGIAIPPSLSPNGHLSDRSRACQKILDLCQAACIPVILMPPTELNPSSSLDGDLSQLAAIVRSPLQASPSSATS</sequence>
<evidence type="ECO:0000313" key="2">
    <source>
        <dbReference type="Proteomes" id="UP001056708"/>
    </source>
</evidence>
<proteinExistence type="predicted"/>
<organism evidence="1 2">
    <name type="scientific">Phormidium yuhuli AB48</name>
    <dbReference type="NCBI Taxonomy" id="2940671"/>
    <lineage>
        <taxon>Bacteria</taxon>
        <taxon>Bacillati</taxon>
        <taxon>Cyanobacteriota</taxon>
        <taxon>Cyanophyceae</taxon>
        <taxon>Oscillatoriophycideae</taxon>
        <taxon>Oscillatoriales</taxon>
        <taxon>Oscillatoriaceae</taxon>
        <taxon>Phormidium</taxon>
        <taxon>Phormidium yuhuli</taxon>
    </lineage>
</organism>
<dbReference type="RefSeq" id="WP_252661984.1">
    <property type="nucleotide sequence ID" value="NZ_CP098611.1"/>
</dbReference>
<dbReference type="Proteomes" id="UP001056708">
    <property type="component" value="Chromosome"/>
</dbReference>
<evidence type="ECO:0000313" key="1">
    <source>
        <dbReference type="EMBL" id="USR90168.1"/>
    </source>
</evidence>
<reference evidence="1" key="1">
    <citation type="submission" date="2022-06" db="EMBL/GenBank/DDBJ databases">
        <title>Genome sequence of Phormidium yuhuli AB48 isolated from an industrial photobioreactor environment.</title>
        <authorList>
            <person name="Qiu Y."/>
            <person name="Noonan A.J.C."/>
            <person name="Dofher K."/>
            <person name="Koch M."/>
            <person name="Kieft B."/>
            <person name="Lin X."/>
            <person name="Ziels R.M."/>
            <person name="Hallam S.J."/>
        </authorList>
    </citation>
    <scope>NUCLEOTIDE SEQUENCE</scope>
    <source>
        <strain evidence="1">AB48</strain>
    </source>
</reference>
<accession>A0ABY5APT4</accession>